<keyword evidence="1" id="KW-1133">Transmembrane helix</keyword>
<gene>
    <name evidence="2" type="ORF">ISF6_4492</name>
</gene>
<name>A0A0K8NV95_PISS1</name>
<feature type="transmembrane region" description="Helical" evidence="1">
    <location>
        <begin position="54"/>
        <end position="71"/>
    </location>
</feature>
<keyword evidence="3" id="KW-1185">Reference proteome</keyword>
<feature type="transmembrane region" description="Helical" evidence="1">
    <location>
        <begin position="15"/>
        <end position="34"/>
    </location>
</feature>
<protein>
    <recommendedName>
        <fullName evidence="4">DUF998 domain-containing protein</fullName>
    </recommendedName>
</protein>
<evidence type="ECO:0008006" key="4">
    <source>
        <dbReference type="Google" id="ProtNLM"/>
    </source>
</evidence>
<reference evidence="3" key="1">
    <citation type="submission" date="2015-07" db="EMBL/GenBank/DDBJ databases">
        <title>Discovery of a poly(ethylene terephthalate assimilation.</title>
        <authorList>
            <person name="Yoshida S."/>
            <person name="Hiraga K."/>
            <person name="Takehana T."/>
            <person name="Taniguchi I."/>
            <person name="Yamaji H."/>
            <person name="Maeda Y."/>
            <person name="Toyohara K."/>
            <person name="Miyamoto K."/>
            <person name="Kimura Y."/>
            <person name="Oda K."/>
        </authorList>
    </citation>
    <scope>NUCLEOTIDE SEQUENCE [LARGE SCALE GENOMIC DNA]</scope>
    <source>
        <strain evidence="3">NBRC 110686 / TISTR 2288 / 201-F6</strain>
    </source>
</reference>
<dbReference type="STRING" id="1547922.ISF6_4492"/>
<keyword evidence="1" id="KW-0472">Membrane</keyword>
<evidence type="ECO:0000256" key="1">
    <source>
        <dbReference type="SAM" id="Phobius"/>
    </source>
</evidence>
<reference evidence="2 3" key="2">
    <citation type="journal article" date="2016" name="Science">
        <title>A bacterium that degrades and assimilates poly(ethylene terephthalate).</title>
        <authorList>
            <person name="Yoshida S."/>
            <person name="Hiraga K."/>
            <person name="Takehana T."/>
            <person name="Taniguchi I."/>
            <person name="Yamaji H."/>
            <person name="Maeda Y."/>
            <person name="Toyohara K."/>
            <person name="Miyamoto K."/>
            <person name="Kimura Y."/>
            <person name="Oda K."/>
        </authorList>
    </citation>
    <scope>NUCLEOTIDE SEQUENCE [LARGE SCALE GENOMIC DNA]</scope>
    <source>
        <strain evidence="3">NBRC 110686 / TISTR 2288 / 201-F6</strain>
    </source>
</reference>
<evidence type="ECO:0000313" key="3">
    <source>
        <dbReference type="Proteomes" id="UP000037660"/>
    </source>
</evidence>
<organism evidence="2 3">
    <name type="scientific">Piscinibacter sakaiensis</name>
    <name type="common">Ideonella sakaiensis</name>
    <dbReference type="NCBI Taxonomy" id="1547922"/>
    <lineage>
        <taxon>Bacteria</taxon>
        <taxon>Pseudomonadati</taxon>
        <taxon>Pseudomonadota</taxon>
        <taxon>Betaproteobacteria</taxon>
        <taxon>Burkholderiales</taxon>
        <taxon>Sphaerotilaceae</taxon>
        <taxon>Piscinibacter</taxon>
    </lineage>
</organism>
<evidence type="ECO:0000313" key="2">
    <source>
        <dbReference type="EMBL" id="GAP34317.1"/>
    </source>
</evidence>
<dbReference type="AlphaFoldDB" id="A0A0K8NV95"/>
<feature type="transmembrane region" description="Helical" evidence="1">
    <location>
        <begin position="173"/>
        <end position="193"/>
    </location>
</feature>
<dbReference type="OrthoDB" id="5727564at2"/>
<keyword evidence="1" id="KW-0812">Transmembrane</keyword>
<dbReference type="EMBL" id="BBYR01000007">
    <property type="protein sequence ID" value="GAP34317.1"/>
    <property type="molecule type" value="Genomic_DNA"/>
</dbReference>
<feature type="transmembrane region" description="Helical" evidence="1">
    <location>
        <begin position="78"/>
        <end position="101"/>
    </location>
</feature>
<feature type="transmembrane region" description="Helical" evidence="1">
    <location>
        <begin position="142"/>
        <end position="161"/>
    </location>
</feature>
<proteinExistence type="predicted"/>
<dbReference type="RefSeq" id="WP_054018461.1">
    <property type="nucleotide sequence ID" value="NZ_BBYR01000007.1"/>
</dbReference>
<feature type="transmembrane region" description="Helical" evidence="1">
    <location>
        <begin position="107"/>
        <end position="130"/>
    </location>
</feature>
<comment type="caution">
    <text evidence="2">The sequence shown here is derived from an EMBL/GenBank/DDBJ whole genome shotgun (WGS) entry which is preliminary data.</text>
</comment>
<accession>A0A0K8NV95</accession>
<dbReference type="Proteomes" id="UP000037660">
    <property type="component" value="Unassembled WGS sequence"/>
</dbReference>
<sequence length="218" mass="23522">MTPSTQRPEIDHRTLKLIVGVIALSFAGLTSWFAASRIESISASYYEGGWSQSFFIGFLFAVAAFLLAYNGQTRTELVLAKVAAVAALGVALYPCACAGHAARLPYVHGLSAAVLFLILAFFCLGFYRRARGKHRREADRRAVVYAVCGVLMLAAIAVLGLDVLLGGAWSRRIPRLVFVGEATALVAFGVSWLTASRTLPGLAANDERFRPLRSVNPD</sequence>